<feature type="region of interest" description="Disordered" evidence="1">
    <location>
        <begin position="3513"/>
        <end position="3547"/>
    </location>
</feature>
<feature type="compositionally biased region" description="Polar residues" evidence="1">
    <location>
        <begin position="3022"/>
        <end position="3042"/>
    </location>
</feature>
<protein>
    <submittedName>
        <fullName evidence="2">Uncharacterized protein</fullName>
    </submittedName>
</protein>
<feature type="compositionally biased region" description="Low complexity" evidence="1">
    <location>
        <begin position="886"/>
        <end position="897"/>
    </location>
</feature>
<feature type="region of interest" description="Disordered" evidence="1">
    <location>
        <begin position="2500"/>
        <end position="2533"/>
    </location>
</feature>
<comment type="caution">
    <text evidence="2">The sequence shown here is derived from an EMBL/GenBank/DDBJ whole genome shotgun (WGS) entry which is preliminary data.</text>
</comment>
<feature type="compositionally biased region" description="Basic and acidic residues" evidence="1">
    <location>
        <begin position="927"/>
        <end position="953"/>
    </location>
</feature>
<feature type="region of interest" description="Disordered" evidence="1">
    <location>
        <begin position="2615"/>
        <end position="2648"/>
    </location>
</feature>
<feature type="compositionally biased region" description="Pro residues" evidence="1">
    <location>
        <begin position="1900"/>
        <end position="1916"/>
    </location>
</feature>
<feature type="compositionally biased region" description="Polar residues" evidence="1">
    <location>
        <begin position="1616"/>
        <end position="1627"/>
    </location>
</feature>
<feature type="compositionally biased region" description="Polar residues" evidence="1">
    <location>
        <begin position="1886"/>
        <end position="1899"/>
    </location>
</feature>
<feature type="compositionally biased region" description="Low complexity" evidence="1">
    <location>
        <begin position="845"/>
        <end position="855"/>
    </location>
</feature>
<feature type="region of interest" description="Disordered" evidence="1">
    <location>
        <begin position="1604"/>
        <end position="1627"/>
    </location>
</feature>
<feature type="compositionally biased region" description="Low complexity" evidence="1">
    <location>
        <begin position="1121"/>
        <end position="1130"/>
    </location>
</feature>
<feature type="compositionally biased region" description="Polar residues" evidence="1">
    <location>
        <begin position="1717"/>
        <end position="1728"/>
    </location>
</feature>
<gene>
    <name evidence="2" type="ORF">Pcinc_035084</name>
</gene>
<feature type="compositionally biased region" description="Polar residues" evidence="1">
    <location>
        <begin position="377"/>
        <end position="388"/>
    </location>
</feature>
<feature type="region of interest" description="Disordered" evidence="1">
    <location>
        <begin position="220"/>
        <end position="272"/>
    </location>
</feature>
<feature type="region of interest" description="Disordered" evidence="1">
    <location>
        <begin position="1826"/>
        <end position="1850"/>
    </location>
</feature>
<feature type="compositionally biased region" description="Low complexity" evidence="1">
    <location>
        <begin position="2730"/>
        <end position="2747"/>
    </location>
</feature>
<dbReference type="EMBL" id="JAWQEG010005227">
    <property type="protein sequence ID" value="KAK3858750.1"/>
    <property type="molecule type" value="Genomic_DNA"/>
</dbReference>
<name>A0AAE1EPK2_PETCI</name>
<feature type="compositionally biased region" description="Basic and acidic residues" evidence="1">
    <location>
        <begin position="3180"/>
        <end position="3194"/>
    </location>
</feature>
<feature type="compositionally biased region" description="Polar residues" evidence="1">
    <location>
        <begin position="1917"/>
        <end position="1940"/>
    </location>
</feature>
<feature type="region of interest" description="Disordered" evidence="1">
    <location>
        <begin position="2389"/>
        <end position="2412"/>
    </location>
</feature>
<proteinExistence type="predicted"/>
<feature type="region of interest" description="Disordered" evidence="1">
    <location>
        <begin position="1"/>
        <end position="35"/>
    </location>
</feature>
<feature type="region of interest" description="Disordered" evidence="1">
    <location>
        <begin position="3168"/>
        <end position="3247"/>
    </location>
</feature>
<feature type="region of interest" description="Disordered" evidence="1">
    <location>
        <begin position="778"/>
        <end position="819"/>
    </location>
</feature>
<feature type="compositionally biased region" description="Low complexity" evidence="1">
    <location>
        <begin position="1988"/>
        <end position="2004"/>
    </location>
</feature>
<feature type="region of interest" description="Disordered" evidence="1">
    <location>
        <begin position="2919"/>
        <end position="2969"/>
    </location>
</feature>
<feature type="compositionally biased region" description="Low complexity" evidence="1">
    <location>
        <begin position="1005"/>
        <end position="1037"/>
    </location>
</feature>
<feature type="region of interest" description="Disordered" evidence="1">
    <location>
        <begin position="1222"/>
        <end position="1252"/>
    </location>
</feature>
<feature type="compositionally biased region" description="Low complexity" evidence="1">
    <location>
        <begin position="3726"/>
        <end position="3745"/>
    </location>
</feature>
<evidence type="ECO:0000313" key="2">
    <source>
        <dbReference type="EMBL" id="KAK3858750.1"/>
    </source>
</evidence>
<feature type="compositionally biased region" description="Basic residues" evidence="1">
    <location>
        <begin position="3812"/>
        <end position="3821"/>
    </location>
</feature>
<feature type="region of interest" description="Disordered" evidence="1">
    <location>
        <begin position="3714"/>
        <end position="3752"/>
    </location>
</feature>
<feature type="region of interest" description="Disordered" evidence="1">
    <location>
        <begin position="1429"/>
        <end position="1462"/>
    </location>
</feature>
<feature type="compositionally biased region" description="Polar residues" evidence="1">
    <location>
        <begin position="809"/>
        <end position="818"/>
    </location>
</feature>
<feature type="compositionally biased region" description="Low complexity" evidence="1">
    <location>
        <begin position="4089"/>
        <end position="4102"/>
    </location>
</feature>
<feature type="region of interest" description="Disordered" evidence="1">
    <location>
        <begin position="2685"/>
        <end position="2753"/>
    </location>
</feature>
<feature type="compositionally biased region" description="Low complexity" evidence="1">
    <location>
        <begin position="24"/>
        <end position="35"/>
    </location>
</feature>
<evidence type="ECO:0000256" key="1">
    <source>
        <dbReference type="SAM" id="MobiDB-lite"/>
    </source>
</evidence>
<feature type="compositionally biased region" description="Polar residues" evidence="1">
    <location>
        <begin position="1970"/>
        <end position="1987"/>
    </location>
</feature>
<feature type="compositionally biased region" description="Low complexity" evidence="1">
    <location>
        <begin position="3230"/>
        <end position="3244"/>
    </location>
</feature>
<feature type="compositionally biased region" description="Basic and acidic residues" evidence="1">
    <location>
        <begin position="1131"/>
        <end position="1147"/>
    </location>
</feature>
<feature type="region of interest" description="Disordered" evidence="1">
    <location>
        <begin position="3782"/>
        <end position="3822"/>
    </location>
</feature>
<feature type="compositionally biased region" description="Low complexity" evidence="1">
    <location>
        <begin position="2394"/>
        <end position="2403"/>
    </location>
</feature>
<feature type="compositionally biased region" description="Low complexity" evidence="1">
    <location>
        <begin position="3524"/>
        <end position="3540"/>
    </location>
</feature>
<feature type="compositionally biased region" description="Polar residues" evidence="1">
    <location>
        <begin position="2948"/>
        <end position="2960"/>
    </location>
</feature>
<feature type="compositionally biased region" description="Polar residues" evidence="1">
    <location>
        <begin position="4078"/>
        <end position="4088"/>
    </location>
</feature>
<feature type="compositionally biased region" description="Polar residues" evidence="1">
    <location>
        <begin position="1753"/>
        <end position="1778"/>
    </location>
</feature>
<feature type="compositionally biased region" description="Basic and acidic residues" evidence="1">
    <location>
        <begin position="2689"/>
        <end position="2704"/>
    </location>
</feature>
<feature type="compositionally biased region" description="Polar residues" evidence="1">
    <location>
        <begin position="790"/>
        <end position="802"/>
    </location>
</feature>
<feature type="compositionally biased region" description="Low complexity" evidence="1">
    <location>
        <begin position="1729"/>
        <end position="1738"/>
    </location>
</feature>
<feature type="region of interest" description="Disordered" evidence="1">
    <location>
        <begin position="3021"/>
        <end position="3044"/>
    </location>
</feature>
<feature type="region of interest" description="Disordered" evidence="1">
    <location>
        <begin position="3882"/>
        <end position="4104"/>
    </location>
</feature>
<feature type="compositionally biased region" description="Low complexity" evidence="1">
    <location>
        <begin position="1068"/>
        <end position="1083"/>
    </location>
</feature>
<feature type="compositionally biased region" description="Polar residues" evidence="1">
    <location>
        <begin position="496"/>
        <end position="505"/>
    </location>
</feature>
<keyword evidence="3" id="KW-1185">Reference proteome</keyword>
<feature type="region of interest" description="Disordered" evidence="1">
    <location>
        <begin position="368"/>
        <end position="388"/>
    </location>
</feature>
<feature type="compositionally biased region" description="Polar residues" evidence="1">
    <location>
        <begin position="2919"/>
        <end position="2928"/>
    </location>
</feature>
<reference evidence="2" key="1">
    <citation type="submission" date="2023-10" db="EMBL/GenBank/DDBJ databases">
        <title>Genome assemblies of two species of porcelain crab, Petrolisthes cinctipes and Petrolisthes manimaculis (Anomura: Porcellanidae).</title>
        <authorList>
            <person name="Angst P."/>
        </authorList>
    </citation>
    <scope>NUCLEOTIDE SEQUENCE</scope>
    <source>
        <strain evidence="2">PB745_01</strain>
        <tissue evidence="2">Gill</tissue>
    </source>
</reference>
<organism evidence="2 3">
    <name type="scientific">Petrolisthes cinctipes</name>
    <name type="common">Flat porcelain crab</name>
    <dbReference type="NCBI Taxonomy" id="88211"/>
    <lineage>
        <taxon>Eukaryota</taxon>
        <taxon>Metazoa</taxon>
        <taxon>Ecdysozoa</taxon>
        <taxon>Arthropoda</taxon>
        <taxon>Crustacea</taxon>
        <taxon>Multicrustacea</taxon>
        <taxon>Malacostraca</taxon>
        <taxon>Eumalacostraca</taxon>
        <taxon>Eucarida</taxon>
        <taxon>Decapoda</taxon>
        <taxon>Pleocyemata</taxon>
        <taxon>Anomura</taxon>
        <taxon>Galatheoidea</taxon>
        <taxon>Porcellanidae</taxon>
        <taxon>Petrolisthes</taxon>
    </lineage>
</organism>
<feature type="compositionally biased region" description="Polar residues" evidence="1">
    <location>
        <begin position="1242"/>
        <end position="1251"/>
    </location>
</feature>
<feature type="compositionally biased region" description="Low complexity" evidence="1">
    <location>
        <begin position="60"/>
        <end position="75"/>
    </location>
</feature>
<feature type="compositionally biased region" description="Low complexity" evidence="1">
    <location>
        <begin position="514"/>
        <end position="533"/>
    </location>
</feature>
<feature type="region of interest" description="Disordered" evidence="1">
    <location>
        <begin position="1697"/>
        <end position="1778"/>
    </location>
</feature>
<evidence type="ECO:0000313" key="3">
    <source>
        <dbReference type="Proteomes" id="UP001286313"/>
    </source>
</evidence>
<feature type="region of interest" description="Disordered" evidence="1">
    <location>
        <begin position="60"/>
        <end position="84"/>
    </location>
</feature>
<feature type="region of interest" description="Disordered" evidence="1">
    <location>
        <begin position="494"/>
        <end position="568"/>
    </location>
</feature>
<feature type="compositionally biased region" description="Polar residues" evidence="1">
    <location>
        <begin position="3882"/>
        <end position="4004"/>
    </location>
</feature>
<dbReference type="Proteomes" id="UP001286313">
    <property type="component" value="Unassembled WGS sequence"/>
</dbReference>
<feature type="region of interest" description="Disordered" evidence="1">
    <location>
        <begin position="3474"/>
        <end position="3496"/>
    </location>
</feature>
<feature type="compositionally biased region" description="Low complexity" evidence="1">
    <location>
        <begin position="543"/>
        <end position="568"/>
    </location>
</feature>
<feature type="compositionally biased region" description="Low complexity" evidence="1">
    <location>
        <begin position="1703"/>
        <end position="1716"/>
    </location>
</feature>
<accession>A0AAE1EPK2</accession>
<feature type="region of interest" description="Disordered" evidence="1">
    <location>
        <begin position="1870"/>
        <end position="2004"/>
    </location>
</feature>
<feature type="compositionally biased region" description="Polar residues" evidence="1">
    <location>
        <begin position="1949"/>
        <end position="1962"/>
    </location>
</feature>
<feature type="compositionally biased region" description="Acidic residues" evidence="1">
    <location>
        <begin position="2617"/>
        <end position="2628"/>
    </location>
</feature>
<feature type="compositionally biased region" description="Low complexity" evidence="1">
    <location>
        <begin position="1430"/>
        <end position="1462"/>
    </location>
</feature>
<feature type="region of interest" description="Disordered" evidence="1">
    <location>
        <begin position="839"/>
        <end position="1147"/>
    </location>
</feature>
<feature type="compositionally biased region" description="Low complexity" evidence="1">
    <location>
        <begin position="954"/>
        <end position="996"/>
    </location>
</feature>
<feature type="compositionally biased region" description="Low complexity" evidence="1">
    <location>
        <begin position="2929"/>
        <end position="2947"/>
    </location>
</feature>
<sequence length="4110" mass="447698">MRSITTWRPPYQPLEDATQAPTDNNNNNNNNAYINNPSVPLYPTVNSPVIPITTTTTPQWTVTQQKTTTTTTTRPSPVPSLLHSIPGRVPPTPRPQLVSPTPAPAVIQHSVQQELVRDSPKVPPYTNTPDSDTEVNAIVEPSAASRPTPAPTVTSNQNNLQDQESLIIDYLNKMSGIYSIKMKDDTTNNAEGTVPLSTTTETSLLQEIGTVWVSTRGTTRPPAVAPHTHDSTPSATGVASAGVPGAQHLTGGDNTRTDNNTKDNSQSIGDPGTDILKQYVDYNLYETDLSEYYALYGNYGDDYYYDYVNVHPHENATTFPTNFTDLEVITWPYTIFPTHKPTSPSTEEPSEPLSSSATELVNHNNIFYSNDRPQEAPHSTGSNPLLHTGITSTAAPPFPLLSSILSTPSPSPPSSTFVLLGAPETQGPPRSIPAQLVGNLSSPLSDYEYYSSVNATPSGFVDYYGEDYGESLPWGQIEDYYYFYQYYTGDRDDNNNEAGSAQNEDNILPAWYDPSSTTTTTTTTTPTTTTTRPTTPPSPLKYTSTTATTPTTTAATQSTSQHTTTTTTTSISFNPAITEYETPTEVPIYNKVTHGLPSSATPSFPHHSNTPPQYLPGFDIFNHLGGPTLRPQNVPPPTGIYPGHTNNNINSEAVISLASQVFGFLDTAYLSNPPPRITTTTRRPPVIYSPIVGTAGVLGRPVSQGNLNKVPGSQVNTFLDVNPLRLGSFKSKSVQRGTNSLARQAHTANLANYGEIFNSAEVSNTNFHLNEQTSISSTPTLSRIHPYHQSPFNVTSTNLSMSTDDKTPADQSQFQPNGSHHLVKFDQNQRHNNRFMSRLGIPYGTSTFHDTGTTTAAPQQPPQPQPQHHHPHLSNPGGNVLTGHDNNNNNNNYYYYNHLPHPHTSGGLLNNTQGRDQQHLTAHQHHHQDYHDTQHNQNFHDSKHTQDFHDSIHHQQQQQQQQHQHQDYTITHQQQEFHNNNNNHNNFSSNPNQTHHNTIHHHQHQQQQHQDNTITHQQQEFHNNNNHNDNNFSSNPNQTHYNSIHHQQQQQHHQDNTITHQQEEFHNNNHNNHFSSNPNQTHHNSIHHQQQHQHQQANHDHNHNNHFSINPNQTHHDNSIHHQQQHQQHQANHDHNNSSEHQSLLDEGSHQHVLVKVWSMIEGKLEQVGEHLVPHDMFTNSSLANGDMVNPQDMPREVLAEMSSKFHSDSVDLEPWLRTGSSKHVSTSLQPHHHRDTRDTNLQDTSLPQNSEKGELSNIAMNLNTGDELQNTQKDLKDINPGHEFLHDDQDSVTPPVLELHNTESSVNTTTDQGQMKVKDPLSHRAELQQTFNNTNISPTYKHDLHNKNSSESQQTIFPKDEYSGSHKVSNVDRSGKTLIAYNPTEKDGLNDVPVVHLILPQFPNSTTTFHGPSNTNVETKKNQGCQNLSSHQHTQHTPKTTTTTTVMASSTHHHTTTVNPTSRHLFRQHSLGHQDTTSSPPIHLQTTTIPQHQGQQIYSPDTLLKNDSSGYPQYDAVGTHTNTTQVNNSQINNNTTSYFGGVGNPTYNNMPLSLGTSLQETDLSYINILSNFVNYLKNSASQNPTLQDAYTVLSQAGIGSQLQLAGGSEGRKPSPSVTENTGTQPTSASILELLPQELSKINPLLTGVTGQPREQTPVDLRGVLDDIPSPTTLNWEKLQSHLNTLTGTNTFSGHLGNQGYLNNNQHAAQNSQSGNYGSQTTFNQQLARTEPSVSSRTPPSPPPRTLPRGPYSSISSRFSPATHFQSSSPHNTDNSPILDTATLQRILKTASYLALSTPSSPASYPTLPPTTQPPVQYVRVSASSNYVRPGSNTPVNDRPNHSFSQVNKGQQSHANFVYDFNYFTQDATSTPYPTSTKPPPPHYHVNTSPSFPYHQVNTSPPPPYFQPNTSPPPPYFQTNTSPPSYFQVNTSPSSPYYQPNTPPHPYYQPNTSPSSPYYQPNTSPPPYYQPNTSPAQYFQVKDTSPSSPHYHIITTPTPTSSTYHAIKTKPLSLQVRPFGGSTIESPKYPTVPTTTTTTAYPIHSGFQQYNSYPQLSPDSFVSHLRPPPPSLPSSIPHYAVHPPYQSSVVKPPDINYLEVASSGQLPLQNPGVLESHSYRPSFSHYNSYDDSSFLTTTYKPTVTTTNPYLSSASSSSSVSPSDNVTADSFISMESVRGCLSDNPCSLGVAAFLALGISSAVTFPFLVPVFLGRRRRGLDLLTSLVSQSENFITDEGKLSTLLDNLPFLNSATSDTNSTLSSGTTNTSPLFTSDNITNTTNSAITSATSDTNSTLSSGTTNTSPLFTSDSITNSTNSAINSASNSSTDVYDTAFSFLSDLAKLDSTADLTRDPHRDVIRDRLEKLEQQLALMGRDRVMLLMQRSLRMLTGTRDSTTTTTTTTTTGSQDPNCTQESDDAYVLVKVWEVRDGQLKLVGTKRVPTSSITTSSSSSSSSISSLSSLSSSLSLPSSSSSSVSLPSSPILSLPSSISSLSSVPSPHSSFPSSSSSSSTSVSLPSLSNPSSSSSSTSVSSLSSLPSSPSSSSLSSVSSPSLPSSFSLASLSNPFASLPPLESLLASLQPASLSSVNTINVHSVLPLLPSNTQSLSEFLLQSLKEGEEEEEQEEQEVSDGGGDSDNIHHYSDDDDDISSSLQVSHILNSLPQPWQDQLLVPEKLNYLHLLNPSQQEQEQEKEKEEEEKPKPQSDGESDEAFVLAGTQLGGGPLSVINQGPSSPSSSSVESKPVVEGGTEDDDNLVLNNLQSFPFTNLSDYLSFLHRYGTTTTTAPPPPAAPAVAVVGPQSVQSLSNPTTSISQSLFTPSWTQQQQQQQHLHHPQSLLPLLTSQPIFSPSYFQALTPLPAPQNMIPQSDALQSTPELMPRPVPALQQSTPSLFNVPSSTNVSGSPSVLSQLHSNTIRPFQSDSLNQNIPSSGVSGSPSVSSQSPPSVAHSNTIRPFQSNRKPLPVKPLSYLPGLSHNNSAQLPTLSQFPGLSHSNSALLPPLSHIPGFSHGNSGLPLIATDTDVSPSPQQPAHVSSQGSVSRPPSLLQHDLTLLSRPTIDLFTQDMPFLTQVDVASQAGNGTRDTQHQQIKLHKNTTTTLTSNQGVVDKVNPSSIPGLPPYPTYSSHVPILPGHSYYPVKTSSPSPPSLSAFHLGAWGDIQQNTQPGYFHFDHSLTPVKTSDDHGQDQGVKDKNTTPPTFAKLTPSPSSKYSQEKFESSVGLAEQGIARPTYSAPTSATTTVTKPPFPHHASTLSIGSGWAGGIPLPVNQFVLQPSPRPDLLNSHPNANLSKESFGGVGNPGLLGVPVNLPHSSHAFAAPSVKDPPSPHNSQVFGGIGNNVLQGYPLTIGGSFDDQNQEGFVALHTHKPLLGNDVPLFGSSEEVSADVWEKLIKLDSFKNLFGGVDTSNPYFPQVVQALVVRSLLSSNPHLLSSNPQLLSSMGLDDPQQFRHNSPSPVFNQNLTPGSNTLLGVSNTLLGSSSTNGTPEQDTGTSTPSLQALLDYLGTSLASHYPSPPVPSATASITSSPLQQTSPTSASPPVNPKVVSKSEDGGIKWCLNNNWCTLGLALTVAAGATGVMAVPLVVPVFGRRRRRRDASGGDYPDATLHLITSFDPDINLYEALVPQPTTTTTTTTTTTATPLLPTVPPVPNLDEIMKNYHLLLANLRNYSQYNNLPGFSTTGNDYEYSQSGDKYDFRGMNDYDDEYYQVDYEYSEDSEDESLPPSTTTTTTTTTTTSSSISTSTEAMEGDTSHVDNVDFMFPSHMSPLALIEGVPESDTFSAVPGLNIRDDTPTSPTQKPKPTRLFGNNNNKRRPTKGGLRRSCLNSDGCSLSVVLAIAGLAVSPLLVGRRRRRELTQGVVMGQHILQALQDFNYNYNTTTPEDYNYDTTTPEDYNYDTTTPEDYNYDTTTSDDLNHNTTTPEDLNHNTTTSDNLNHNTTTSDDLYHNTTTSDSLNHNTTTSDDLYHNTTTSDNLNHNTTTSDDLYHNTTTSDSLNHNTTTSDDLNHNSTTSDNLNPNTTTTDNLNHNTTTSDDLNHNTTTSDDLNHNTTTSDNLNHNTTTSDDLNHNTTTSDDFHNNNNNTTPQDFHSTTHNTTSSTSTTEVGVVNII</sequence>
<feature type="compositionally biased region" description="Low complexity" evidence="1">
    <location>
        <begin position="4009"/>
        <end position="4073"/>
    </location>
</feature>